<protein>
    <recommendedName>
        <fullName evidence="2">RBR-type E3 ubiquitin transferase</fullName>
        <ecNumber evidence="2">2.3.2.31</ecNumber>
    </recommendedName>
</protein>
<keyword evidence="4" id="KW-0479">Metal-binding</keyword>
<dbReference type="PROSITE" id="PS51873">
    <property type="entry name" value="TRIAD"/>
    <property type="match status" value="1"/>
</dbReference>
<evidence type="ECO:0000256" key="8">
    <source>
        <dbReference type="ARBA" id="ARBA00022833"/>
    </source>
</evidence>
<dbReference type="Gene3D" id="1.20.120.1750">
    <property type="match status" value="1"/>
</dbReference>
<evidence type="ECO:0000256" key="7">
    <source>
        <dbReference type="ARBA" id="ARBA00022786"/>
    </source>
</evidence>
<evidence type="ECO:0000256" key="4">
    <source>
        <dbReference type="ARBA" id="ARBA00022723"/>
    </source>
</evidence>
<name>A0A9Q0APC7_9PEZI</name>
<dbReference type="InterPro" id="IPR002867">
    <property type="entry name" value="IBR_dom"/>
</dbReference>
<evidence type="ECO:0000313" key="12">
    <source>
        <dbReference type="EMBL" id="KAI1870218.1"/>
    </source>
</evidence>
<dbReference type="InterPro" id="IPR031127">
    <property type="entry name" value="E3_UB_ligase_RBR"/>
</dbReference>
<dbReference type="GO" id="GO:0008270">
    <property type="term" value="F:zinc ion binding"/>
    <property type="evidence" value="ECO:0007669"/>
    <property type="project" value="UniProtKB-KW"/>
</dbReference>
<dbReference type="InterPro" id="IPR044066">
    <property type="entry name" value="TRIAD_supradom"/>
</dbReference>
<evidence type="ECO:0000256" key="9">
    <source>
        <dbReference type="SAM" id="Coils"/>
    </source>
</evidence>
<evidence type="ECO:0000256" key="3">
    <source>
        <dbReference type="ARBA" id="ARBA00022679"/>
    </source>
</evidence>
<proteinExistence type="predicted"/>
<feature type="domain" description="RING-type" evidence="11">
    <location>
        <begin position="288"/>
        <end position="487"/>
    </location>
</feature>
<organism evidence="12 13">
    <name type="scientific">Neoarthrinium moseri</name>
    <dbReference type="NCBI Taxonomy" id="1658444"/>
    <lineage>
        <taxon>Eukaryota</taxon>
        <taxon>Fungi</taxon>
        <taxon>Dikarya</taxon>
        <taxon>Ascomycota</taxon>
        <taxon>Pezizomycotina</taxon>
        <taxon>Sordariomycetes</taxon>
        <taxon>Xylariomycetidae</taxon>
        <taxon>Amphisphaeriales</taxon>
        <taxon>Apiosporaceae</taxon>
        <taxon>Neoarthrinium</taxon>
    </lineage>
</organism>
<feature type="coiled-coil region" evidence="9">
    <location>
        <begin position="486"/>
        <end position="566"/>
    </location>
</feature>
<dbReference type="EC" id="2.3.2.31" evidence="2"/>
<dbReference type="Proteomes" id="UP000829685">
    <property type="component" value="Unassembled WGS sequence"/>
</dbReference>
<dbReference type="GO" id="GO:0016567">
    <property type="term" value="P:protein ubiquitination"/>
    <property type="evidence" value="ECO:0007669"/>
    <property type="project" value="InterPro"/>
</dbReference>
<evidence type="ECO:0000256" key="1">
    <source>
        <dbReference type="ARBA" id="ARBA00001798"/>
    </source>
</evidence>
<dbReference type="CDD" id="cd22584">
    <property type="entry name" value="Rcat_RBR_unk"/>
    <property type="match status" value="1"/>
</dbReference>
<evidence type="ECO:0000256" key="5">
    <source>
        <dbReference type="ARBA" id="ARBA00022737"/>
    </source>
</evidence>
<evidence type="ECO:0000256" key="6">
    <source>
        <dbReference type="ARBA" id="ARBA00022771"/>
    </source>
</evidence>
<evidence type="ECO:0000256" key="2">
    <source>
        <dbReference type="ARBA" id="ARBA00012251"/>
    </source>
</evidence>
<keyword evidence="8" id="KW-0862">Zinc</keyword>
<keyword evidence="5" id="KW-0677">Repeat</keyword>
<gene>
    <name evidence="12" type="ORF">JX265_006388</name>
</gene>
<evidence type="ECO:0000313" key="13">
    <source>
        <dbReference type="Proteomes" id="UP000829685"/>
    </source>
</evidence>
<dbReference type="AlphaFoldDB" id="A0A9Q0APC7"/>
<comment type="caution">
    <text evidence="12">The sequence shown here is derived from an EMBL/GenBank/DDBJ whole genome shotgun (WGS) entry which is preliminary data.</text>
</comment>
<dbReference type="SUPFAM" id="SSF57850">
    <property type="entry name" value="RING/U-box"/>
    <property type="match status" value="1"/>
</dbReference>
<sequence>MIVCLLSIFASAPGPDAKPAELPESAFRMTAVELGPSVAEEFLETVGRLPVLEDDEGEVPNWKGKGKAIAPPEIVVSTPEIALTTPETSARASISEEDVDWTQFEPPAALRTVQEDIDSEIITQVIQESIDRVKARIEEVNESRKAADEAERLKKEQALKAEEEQTPATEELELDVDSGENTATSANTTVPQYYRVEPGSFAGVKLTIGPDGLLHTTPPPRSKKRSLMGLLRRLNNTERGESSAQGAARNKLKPTIDFNTLAAKKHSAAVLVKKAVTSSSPQSSIHEEEVECVSCLDDFSPKDMIKAPCHSYCQPCFRRLIETATQNEQQWPPKCCLNNIPERTIISNTDSELQREYRLKAEEWGIPIGERIYCPQRDCGLFVRPDQINYRLRLARCSAGHWTCSICLNPQHTSDACPQDRDMQRTEELAEEEGWKRCIGCRAYVEHREACQHMTCRCGAQFCYVCGARWRTCACTMEQLHALKQNAAIRRRDRQAEQEREEAEIAEALRQVEEFEREEARKAELLRLERERIEEERRARELQERIQREGERRAAVEAKFHELRERLGDVHERQRIAMVSEHGEEQSALRYESETAAQALREKNSADRETMAAATADMVAERERAVGRDYAARVKHERQIEDEYQRQLGAYWAGKRGGEEQAEAALLALRRRMDKGFRAWRKWMDNEFDNYRYIVQEEQSIQFEMMEEAERRLAQINQRDQESFARRKIAELQWVDVVIKEREMMLNEMEVDELENGEDIEAWFAEEEALNAADAIDDLHSEYRVPGAFS</sequence>
<keyword evidence="7" id="KW-0833">Ubl conjugation pathway</keyword>
<evidence type="ECO:0000256" key="10">
    <source>
        <dbReference type="SAM" id="MobiDB-lite"/>
    </source>
</evidence>
<dbReference type="GO" id="GO:0061630">
    <property type="term" value="F:ubiquitin protein ligase activity"/>
    <property type="evidence" value="ECO:0007669"/>
    <property type="project" value="UniProtKB-EC"/>
</dbReference>
<dbReference type="PANTHER" id="PTHR11685">
    <property type="entry name" value="RBR FAMILY RING FINGER AND IBR DOMAIN-CONTAINING"/>
    <property type="match status" value="1"/>
</dbReference>
<accession>A0A9Q0APC7</accession>
<evidence type="ECO:0000259" key="11">
    <source>
        <dbReference type="PROSITE" id="PS51873"/>
    </source>
</evidence>
<feature type="region of interest" description="Disordered" evidence="10">
    <location>
        <begin position="157"/>
        <end position="185"/>
    </location>
</feature>
<keyword evidence="9" id="KW-0175">Coiled coil</keyword>
<keyword evidence="6" id="KW-0863">Zinc-finger</keyword>
<dbReference type="EMBL" id="JAFIMR010000014">
    <property type="protein sequence ID" value="KAI1870218.1"/>
    <property type="molecule type" value="Genomic_DNA"/>
</dbReference>
<dbReference type="Pfam" id="PF01485">
    <property type="entry name" value="IBR"/>
    <property type="match status" value="2"/>
</dbReference>
<keyword evidence="3" id="KW-0808">Transferase</keyword>
<keyword evidence="13" id="KW-1185">Reference proteome</keyword>
<comment type="catalytic activity">
    <reaction evidence="1">
        <text>[E2 ubiquitin-conjugating enzyme]-S-ubiquitinyl-L-cysteine + [acceptor protein]-L-lysine = [E2 ubiquitin-conjugating enzyme]-L-cysteine + [acceptor protein]-N(6)-ubiquitinyl-L-lysine.</text>
        <dbReference type="EC" id="2.3.2.31"/>
    </reaction>
</comment>
<reference evidence="12" key="1">
    <citation type="submission" date="2021-03" db="EMBL/GenBank/DDBJ databases">
        <title>Revisited historic fungal species revealed as producer of novel bioactive compounds through whole genome sequencing and comparative genomics.</title>
        <authorList>
            <person name="Vignolle G.A."/>
            <person name="Hochenegger N."/>
            <person name="Mach R.L."/>
            <person name="Mach-Aigner A.R."/>
            <person name="Javad Rahimi M."/>
            <person name="Salim K.A."/>
            <person name="Chan C.M."/>
            <person name="Lim L.B.L."/>
            <person name="Cai F."/>
            <person name="Druzhinina I.S."/>
            <person name="U'Ren J.M."/>
            <person name="Derntl C."/>
        </authorList>
    </citation>
    <scope>NUCLEOTIDE SEQUENCE</scope>
    <source>
        <strain evidence="12">TUCIM 5799</strain>
    </source>
</reference>